<comment type="catalytic activity">
    <reaction evidence="1">
        <text>ATP + protein L-histidine = ADP + protein N-phospho-L-histidine.</text>
        <dbReference type="EC" id="2.7.13.3"/>
    </reaction>
</comment>
<evidence type="ECO:0000313" key="17">
    <source>
        <dbReference type="Proteomes" id="UP000886724"/>
    </source>
</evidence>
<dbReference type="SMART" id="SM00387">
    <property type="entry name" value="HATPase_c"/>
    <property type="match status" value="1"/>
</dbReference>
<dbReference type="InterPro" id="IPR005467">
    <property type="entry name" value="His_kinase_dom"/>
</dbReference>
<dbReference type="CDD" id="cd00082">
    <property type="entry name" value="HisKA"/>
    <property type="match status" value="1"/>
</dbReference>
<dbReference type="InterPro" id="IPR036890">
    <property type="entry name" value="HATPase_C_sf"/>
</dbReference>
<dbReference type="EC" id="2.7.13.3" evidence="3"/>
<evidence type="ECO:0000256" key="12">
    <source>
        <dbReference type="ARBA" id="ARBA00023012"/>
    </source>
</evidence>
<dbReference type="InterPro" id="IPR003594">
    <property type="entry name" value="HATPase_dom"/>
</dbReference>
<dbReference type="PRINTS" id="PR00344">
    <property type="entry name" value="BCTRLSENSOR"/>
</dbReference>
<dbReference type="InterPro" id="IPR003661">
    <property type="entry name" value="HisK_dim/P_dom"/>
</dbReference>
<dbReference type="SMART" id="SM00388">
    <property type="entry name" value="HisKA"/>
    <property type="match status" value="1"/>
</dbReference>
<evidence type="ECO:0000256" key="3">
    <source>
        <dbReference type="ARBA" id="ARBA00012438"/>
    </source>
</evidence>
<feature type="transmembrane region" description="Helical" evidence="14">
    <location>
        <begin position="12"/>
        <end position="33"/>
    </location>
</feature>
<gene>
    <name evidence="16" type="ORF">H9980_11585</name>
</gene>
<keyword evidence="5" id="KW-0597">Phosphoprotein</keyword>
<dbReference type="SUPFAM" id="SSF55874">
    <property type="entry name" value="ATPase domain of HSP90 chaperone/DNA topoisomerase II/histidine kinase"/>
    <property type="match status" value="1"/>
</dbReference>
<dbReference type="Gene3D" id="1.10.287.130">
    <property type="match status" value="1"/>
</dbReference>
<evidence type="ECO:0000256" key="6">
    <source>
        <dbReference type="ARBA" id="ARBA00022679"/>
    </source>
</evidence>
<evidence type="ECO:0000256" key="11">
    <source>
        <dbReference type="ARBA" id="ARBA00022989"/>
    </source>
</evidence>
<dbReference type="AlphaFoldDB" id="A0A9D1XNS7"/>
<dbReference type="GO" id="GO:0000155">
    <property type="term" value="F:phosphorelay sensor kinase activity"/>
    <property type="evidence" value="ECO:0007669"/>
    <property type="project" value="InterPro"/>
</dbReference>
<keyword evidence="13 14" id="KW-0472">Membrane</keyword>
<evidence type="ECO:0000256" key="10">
    <source>
        <dbReference type="ARBA" id="ARBA00022840"/>
    </source>
</evidence>
<dbReference type="Pfam" id="PF02518">
    <property type="entry name" value="HATPase_c"/>
    <property type="match status" value="1"/>
</dbReference>
<reference evidence="16" key="2">
    <citation type="submission" date="2021-04" db="EMBL/GenBank/DDBJ databases">
        <authorList>
            <person name="Gilroy R."/>
        </authorList>
    </citation>
    <scope>NUCLEOTIDE SEQUENCE</scope>
    <source>
        <strain evidence="16">ChiGjej1B1-14440</strain>
    </source>
</reference>
<keyword evidence="8" id="KW-0547">Nucleotide-binding</keyword>
<protein>
    <recommendedName>
        <fullName evidence="3">histidine kinase</fullName>
        <ecNumber evidence="3">2.7.13.3</ecNumber>
    </recommendedName>
</protein>
<evidence type="ECO:0000256" key="2">
    <source>
        <dbReference type="ARBA" id="ARBA00004651"/>
    </source>
</evidence>
<evidence type="ECO:0000313" key="16">
    <source>
        <dbReference type="EMBL" id="HIX82591.1"/>
    </source>
</evidence>
<evidence type="ECO:0000256" key="13">
    <source>
        <dbReference type="ARBA" id="ARBA00023136"/>
    </source>
</evidence>
<evidence type="ECO:0000256" key="14">
    <source>
        <dbReference type="SAM" id="Phobius"/>
    </source>
</evidence>
<dbReference type="GO" id="GO:0005524">
    <property type="term" value="F:ATP binding"/>
    <property type="evidence" value="ECO:0007669"/>
    <property type="project" value="UniProtKB-KW"/>
</dbReference>
<feature type="domain" description="Histidine kinase" evidence="15">
    <location>
        <begin position="128"/>
        <end position="334"/>
    </location>
</feature>
<dbReference type="EMBL" id="DXET01000255">
    <property type="protein sequence ID" value="HIX82591.1"/>
    <property type="molecule type" value="Genomic_DNA"/>
</dbReference>
<evidence type="ECO:0000256" key="4">
    <source>
        <dbReference type="ARBA" id="ARBA00022475"/>
    </source>
</evidence>
<keyword evidence="9 16" id="KW-0418">Kinase</keyword>
<dbReference type="SUPFAM" id="SSF47384">
    <property type="entry name" value="Homodimeric domain of signal transducing histidine kinase"/>
    <property type="match status" value="1"/>
</dbReference>
<dbReference type="Pfam" id="PF00512">
    <property type="entry name" value="HisKA"/>
    <property type="match status" value="1"/>
</dbReference>
<name>A0A9D1XNS7_9FIRM</name>
<dbReference type="GO" id="GO:0005886">
    <property type="term" value="C:plasma membrane"/>
    <property type="evidence" value="ECO:0007669"/>
    <property type="project" value="UniProtKB-SubCell"/>
</dbReference>
<dbReference type="PANTHER" id="PTHR45528:SF1">
    <property type="entry name" value="SENSOR HISTIDINE KINASE CPXA"/>
    <property type="match status" value="1"/>
</dbReference>
<comment type="caution">
    <text evidence="16">The sequence shown here is derived from an EMBL/GenBank/DDBJ whole genome shotgun (WGS) entry which is preliminary data.</text>
</comment>
<dbReference type="Gene3D" id="3.30.565.10">
    <property type="entry name" value="Histidine kinase-like ATPase, C-terminal domain"/>
    <property type="match status" value="1"/>
</dbReference>
<dbReference type="InterPro" id="IPR050398">
    <property type="entry name" value="HssS/ArlS-like"/>
</dbReference>
<keyword evidence="11 14" id="KW-1133">Transmembrane helix</keyword>
<reference evidence="16" key="1">
    <citation type="journal article" date="2021" name="PeerJ">
        <title>Extensive microbial diversity within the chicken gut microbiome revealed by metagenomics and culture.</title>
        <authorList>
            <person name="Gilroy R."/>
            <person name="Ravi A."/>
            <person name="Getino M."/>
            <person name="Pursley I."/>
            <person name="Horton D.L."/>
            <person name="Alikhan N.F."/>
            <person name="Baker D."/>
            <person name="Gharbi K."/>
            <person name="Hall N."/>
            <person name="Watson M."/>
            <person name="Adriaenssens E.M."/>
            <person name="Foster-Nyarko E."/>
            <person name="Jarju S."/>
            <person name="Secka A."/>
            <person name="Antonio M."/>
            <person name="Oren A."/>
            <person name="Chaudhuri R.R."/>
            <person name="La Ragione R."/>
            <person name="Hildebrand F."/>
            <person name="Pallen M.J."/>
        </authorList>
    </citation>
    <scope>NUCLEOTIDE SEQUENCE</scope>
    <source>
        <strain evidence="16">ChiGjej1B1-14440</strain>
    </source>
</reference>
<evidence type="ECO:0000256" key="7">
    <source>
        <dbReference type="ARBA" id="ARBA00022692"/>
    </source>
</evidence>
<evidence type="ECO:0000256" key="8">
    <source>
        <dbReference type="ARBA" id="ARBA00022741"/>
    </source>
</evidence>
<evidence type="ECO:0000256" key="1">
    <source>
        <dbReference type="ARBA" id="ARBA00000085"/>
    </source>
</evidence>
<dbReference type="PANTHER" id="PTHR45528">
    <property type="entry name" value="SENSOR HISTIDINE KINASE CPXA"/>
    <property type="match status" value="1"/>
</dbReference>
<keyword evidence="6" id="KW-0808">Transferase</keyword>
<evidence type="ECO:0000259" key="15">
    <source>
        <dbReference type="PROSITE" id="PS50109"/>
    </source>
</evidence>
<evidence type="ECO:0000256" key="5">
    <source>
        <dbReference type="ARBA" id="ARBA00022553"/>
    </source>
</evidence>
<feature type="transmembrane region" description="Helical" evidence="14">
    <location>
        <begin position="39"/>
        <end position="56"/>
    </location>
</feature>
<accession>A0A9D1XNS7</accession>
<evidence type="ECO:0000256" key="9">
    <source>
        <dbReference type="ARBA" id="ARBA00022777"/>
    </source>
</evidence>
<keyword evidence="4" id="KW-1003">Cell membrane</keyword>
<dbReference type="Proteomes" id="UP000886724">
    <property type="component" value="Unassembled WGS sequence"/>
</dbReference>
<keyword evidence="7 14" id="KW-0812">Transmembrane</keyword>
<keyword evidence="10" id="KW-0067">ATP-binding</keyword>
<sequence>MDKKLMKTNDRQVSMIIITLVISNVLALIMTLLIKNSKMIILGIMILTSIIIYIMIKQVFTKFYRQLDYLIACSDMIIENNNKHLEIIDGEGKISILSHKLYILNERFFNLIEKINQEKLKLKDYIEDISHQIKTPITSMQINEELLLNQPLNKKQFEKISNIHSQTLKINELIVALLRLAKVESNSIDYDFKDYYLYEIIDNVENVLTPLLLENNVKINFTNDSIQIKCDFIWLSEAIENIIKNCIEINPNDIIDIYCEENDFQKKIFIHDHGNGFDIKDLEHLFERFYTSKNSKGFGIGLALTNEIIKGHYGTIEAENDDGALFIITLPKILAKKKY</sequence>
<comment type="subcellular location">
    <subcellularLocation>
        <location evidence="2">Cell membrane</location>
        <topology evidence="2">Multi-pass membrane protein</topology>
    </subcellularLocation>
</comment>
<proteinExistence type="predicted"/>
<keyword evidence="12" id="KW-0902">Two-component regulatory system</keyword>
<dbReference type="PROSITE" id="PS50109">
    <property type="entry name" value="HIS_KIN"/>
    <property type="match status" value="1"/>
</dbReference>
<dbReference type="InterPro" id="IPR036097">
    <property type="entry name" value="HisK_dim/P_sf"/>
</dbReference>
<dbReference type="InterPro" id="IPR004358">
    <property type="entry name" value="Sig_transdc_His_kin-like_C"/>
</dbReference>
<organism evidence="16 17">
    <name type="scientific">Candidatus Erysipelatoclostridium merdavium</name>
    <dbReference type="NCBI Taxonomy" id="2838566"/>
    <lineage>
        <taxon>Bacteria</taxon>
        <taxon>Bacillati</taxon>
        <taxon>Bacillota</taxon>
        <taxon>Erysipelotrichia</taxon>
        <taxon>Erysipelotrichales</taxon>
        <taxon>Erysipelotrichales incertae sedis</taxon>
    </lineage>
</organism>